<evidence type="ECO:0000256" key="4">
    <source>
        <dbReference type="PROSITE-ProRule" id="PRU00047"/>
    </source>
</evidence>
<evidence type="ECO:0000313" key="7">
    <source>
        <dbReference type="EMBL" id="TRZ06446.1"/>
    </source>
</evidence>
<dbReference type="PANTHER" id="PTHR40389">
    <property type="entry name" value="ENDOGENOUS RETROVIRUS GROUP K MEMBER 24 GAG POLYPROTEIN-RELATED"/>
    <property type="match status" value="1"/>
</dbReference>
<evidence type="ECO:0000313" key="8">
    <source>
        <dbReference type="Proteomes" id="UP000796761"/>
    </source>
</evidence>
<gene>
    <name evidence="7" type="ORF">HGM15179_020659</name>
</gene>
<name>A0A8K1D8C3_9PASS</name>
<dbReference type="Gene3D" id="1.10.375.10">
    <property type="entry name" value="Human Immunodeficiency Virus Type 1 Capsid Protein"/>
    <property type="match status" value="1"/>
</dbReference>
<dbReference type="InterPro" id="IPR045345">
    <property type="entry name" value="Gag_p24_C"/>
</dbReference>
<evidence type="ECO:0000256" key="5">
    <source>
        <dbReference type="SAM" id="MobiDB-lite"/>
    </source>
</evidence>
<dbReference type="InterPro" id="IPR001878">
    <property type="entry name" value="Znf_CCHC"/>
</dbReference>
<dbReference type="SUPFAM" id="SSF57756">
    <property type="entry name" value="Retrovirus zinc finger-like domains"/>
    <property type="match status" value="1"/>
</dbReference>
<dbReference type="GO" id="GO:0008270">
    <property type="term" value="F:zinc ion binding"/>
    <property type="evidence" value="ECO:0007669"/>
    <property type="project" value="UniProtKB-KW"/>
</dbReference>
<proteinExistence type="predicted"/>
<evidence type="ECO:0000256" key="1">
    <source>
        <dbReference type="ARBA" id="ARBA00022723"/>
    </source>
</evidence>
<dbReference type="PANTHER" id="PTHR40389:SF3">
    <property type="entry name" value="IGE-BINDING PROTEIN"/>
    <property type="match status" value="1"/>
</dbReference>
<feature type="compositionally biased region" description="Polar residues" evidence="5">
    <location>
        <begin position="257"/>
        <end position="283"/>
    </location>
</feature>
<evidence type="ECO:0000256" key="3">
    <source>
        <dbReference type="ARBA" id="ARBA00022833"/>
    </source>
</evidence>
<dbReference type="OrthoDB" id="9352756at2759"/>
<dbReference type="Gene3D" id="4.10.60.10">
    <property type="entry name" value="Zinc finger, CCHC-type"/>
    <property type="match status" value="1"/>
</dbReference>
<dbReference type="InterPro" id="IPR008916">
    <property type="entry name" value="Retrov_capsid_C"/>
</dbReference>
<keyword evidence="2 4" id="KW-0863">Zinc-finger</keyword>
<organism evidence="7 8">
    <name type="scientific">Zosterops borbonicus</name>
    <dbReference type="NCBI Taxonomy" id="364589"/>
    <lineage>
        <taxon>Eukaryota</taxon>
        <taxon>Metazoa</taxon>
        <taxon>Chordata</taxon>
        <taxon>Craniata</taxon>
        <taxon>Vertebrata</taxon>
        <taxon>Euteleostomi</taxon>
        <taxon>Archelosauria</taxon>
        <taxon>Archosauria</taxon>
        <taxon>Dinosauria</taxon>
        <taxon>Saurischia</taxon>
        <taxon>Theropoda</taxon>
        <taxon>Coelurosauria</taxon>
        <taxon>Aves</taxon>
        <taxon>Neognathae</taxon>
        <taxon>Neoaves</taxon>
        <taxon>Telluraves</taxon>
        <taxon>Australaves</taxon>
        <taxon>Passeriformes</taxon>
        <taxon>Sylvioidea</taxon>
        <taxon>Zosteropidae</taxon>
        <taxon>Zosterops</taxon>
    </lineage>
</organism>
<reference evidence="7" key="1">
    <citation type="submission" date="2019-04" db="EMBL/GenBank/DDBJ databases">
        <title>Genome assembly of Zosterops borbonicus 15179.</title>
        <authorList>
            <person name="Leroy T."/>
            <person name="Anselmetti Y."/>
            <person name="Tilak M.-K."/>
            <person name="Nabholz B."/>
        </authorList>
    </citation>
    <scope>NUCLEOTIDE SEQUENCE</scope>
    <source>
        <strain evidence="7">HGM_15179</strain>
        <tissue evidence="7">Muscle</tissue>
    </source>
</reference>
<dbReference type="PROSITE" id="PS50158">
    <property type="entry name" value="ZF_CCHC"/>
    <property type="match status" value="1"/>
</dbReference>
<dbReference type="InterPro" id="IPR050195">
    <property type="entry name" value="Primate_lentivir_Gag_pol-like"/>
</dbReference>
<dbReference type="InterPro" id="IPR008919">
    <property type="entry name" value="Retrov_capsid_N"/>
</dbReference>
<keyword evidence="1" id="KW-0479">Metal-binding</keyword>
<dbReference type="EMBL" id="SWJQ01002501">
    <property type="protein sequence ID" value="TRZ06446.1"/>
    <property type="molecule type" value="Genomic_DNA"/>
</dbReference>
<keyword evidence="8" id="KW-1185">Reference proteome</keyword>
<dbReference type="Pfam" id="PF19317">
    <property type="entry name" value="Gag_p24_C"/>
    <property type="match status" value="1"/>
</dbReference>
<dbReference type="InterPro" id="IPR036875">
    <property type="entry name" value="Znf_CCHC_sf"/>
</dbReference>
<dbReference type="GO" id="GO:0016032">
    <property type="term" value="P:viral process"/>
    <property type="evidence" value="ECO:0007669"/>
    <property type="project" value="InterPro"/>
</dbReference>
<evidence type="ECO:0000259" key="6">
    <source>
        <dbReference type="PROSITE" id="PS50158"/>
    </source>
</evidence>
<feature type="region of interest" description="Disordered" evidence="5">
    <location>
        <begin position="256"/>
        <end position="283"/>
    </location>
</feature>
<dbReference type="GO" id="GO:0003676">
    <property type="term" value="F:nucleic acid binding"/>
    <property type="evidence" value="ECO:0007669"/>
    <property type="project" value="InterPro"/>
</dbReference>
<dbReference type="Proteomes" id="UP000796761">
    <property type="component" value="Unassembled WGS sequence"/>
</dbReference>
<keyword evidence="3" id="KW-0862">Zinc</keyword>
<feature type="domain" description="CCHC-type" evidence="6">
    <location>
        <begin position="220"/>
        <end position="235"/>
    </location>
</feature>
<dbReference type="Gene3D" id="1.10.1200.30">
    <property type="match status" value="1"/>
</dbReference>
<evidence type="ECO:0000256" key="2">
    <source>
        <dbReference type="ARBA" id="ARBA00022771"/>
    </source>
</evidence>
<sequence length="283" mass="31544">MEDWNCGGCHLTREQSVSATPWMKLLIFEREWKRLAAKEANKHQQVGDPLYTIQPMLTGHGTYASSAVQLTYLVEMHQLLQSLALKAMLLVPDKKKALPYASIKQGPGESYSQFIDKLAAALKDAPDLTEEVQDKLFHTLVFDNANSRTKTILATLLQGSPVDEMLVRATRVEQNSQNAAFMATMHDAIKQQGHILAAALTKGKSKNKSSRRNKPHNVTCFWCGDSGHVKQSCQKPVWCQRCNVDNHATKACKKLGNSKNSASRQHAKTQVNALSQRTPVMDF</sequence>
<dbReference type="AlphaFoldDB" id="A0A8K1D8C3"/>
<comment type="caution">
    <text evidence="7">The sequence shown here is derived from an EMBL/GenBank/DDBJ whole genome shotgun (WGS) entry which is preliminary data.</text>
</comment>
<dbReference type="Pfam" id="PF00607">
    <property type="entry name" value="Gag_p24"/>
    <property type="match status" value="1"/>
</dbReference>
<protein>
    <recommendedName>
        <fullName evidence="6">CCHC-type domain-containing protein</fullName>
    </recommendedName>
</protein>
<dbReference type="SUPFAM" id="SSF47353">
    <property type="entry name" value="Retrovirus capsid dimerization domain-like"/>
    <property type="match status" value="1"/>
</dbReference>
<accession>A0A8K1D8C3</accession>